<dbReference type="InterPro" id="IPR050832">
    <property type="entry name" value="Bact_Acetyltransf"/>
</dbReference>
<evidence type="ECO:0000313" key="4">
    <source>
        <dbReference type="EMBL" id="UQZ86032.1"/>
    </source>
</evidence>
<keyword evidence="1" id="KW-0808">Transferase</keyword>
<proteinExistence type="predicted"/>
<evidence type="ECO:0000256" key="2">
    <source>
        <dbReference type="ARBA" id="ARBA00023315"/>
    </source>
</evidence>
<reference evidence="4" key="1">
    <citation type="submission" date="2018-02" db="EMBL/GenBank/DDBJ databases">
        <authorList>
            <person name="Kim S.-K."/>
            <person name="Jung H.-I."/>
            <person name="Lee S.-W."/>
        </authorList>
    </citation>
    <scope>NUCLEOTIDE SEQUENCE</scope>
    <source>
        <strain evidence="4">SK3146</strain>
    </source>
</reference>
<evidence type="ECO:0000259" key="3">
    <source>
        <dbReference type="PROSITE" id="PS51186"/>
    </source>
</evidence>
<dbReference type="RefSeq" id="WP_249861603.1">
    <property type="nucleotide sequence ID" value="NZ_CP027059.1"/>
</dbReference>
<dbReference type="EMBL" id="CP027059">
    <property type="protein sequence ID" value="UQZ86032.1"/>
    <property type="molecule type" value="Genomic_DNA"/>
</dbReference>
<dbReference type="Proteomes" id="UP001057134">
    <property type="component" value="Chromosome"/>
</dbReference>
<accession>A0ABY4RX72</accession>
<dbReference type="InterPro" id="IPR000182">
    <property type="entry name" value="GNAT_dom"/>
</dbReference>
<evidence type="ECO:0000256" key="1">
    <source>
        <dbReference type="ARBA" id="ARBA00022679"/>
    </source>
</evidence>
<evidence type="ECO:0000313" key="5">
    <source>
        <dbReference type="Proteomes" id="UP001057134"/>
    </source>
</evidence>
<reference evidence="4" key="2">
    <citation type="journal article" date="2021" name="J Anim Sci Technol">
        <title>Complete genome sequence of Paenibacillus konkukensis sp. nov. SK3146 as a potential probiotic strain.</title>
        <authorList>
            <person name="Jung H.I."/>
            <person name="Park S."/>
            <person name="Niu K.M."/>
            <person name="Lee S.W."/>
            <person name="Kothari D."/>
            <person name="Yi K.J."/>
            <person name="Kim S.K."/>
        </authorList>
    </citation>
    <scope>NUCLEOTIDE SEQUENCE</scope>
    <source>
        <strain evidence="4">SK3146</strain>
    </source>
</reference>
<protein>
    <submittedName>
        <fullName evidence="4">Acetyltransferase (GNAT) family protein</fullName>
    </submittedName>
</protein>
<organism evidence="4 5">
    <name type="scientific">Paenibacillus konkukensis</name>
    <dbReference type="NCBI Taxonomy" id="2020716"/>
    <lineage>
        <taxon>Bacteria</taxon>
        <taxon>Bacillati</taxon>
        <taxon>Bacillota</taxon>
        <taxon>Bacilli</taxon>
        <taxon>Bacillales</taxon>
        <taxon>Paenibacillaceae</taxon>
        <taxon>Paenibacillus</taxon>
    </lineage>
</organism>
<keyword evidence="2" id="KW-0012">Acyltransferase</keyword>
<name>A0ABY4RX72_9BACL</name>
<dbReference type="PROSITE" id="PS51186">
    <property type="entry name" value="GNAT"/>
    <property type="match status" value="1"/>
</dbReference>
<dbReference type="SUPFAM" id="SSF55729">
    <property type="entry name" value="Acyl-CoA N-acyltransferases (Nat)"/>
    <property type="match status" value="1"/>
</dbReference>
<dbReference type="PANTHER" id="PTHR43877:SF2">
    <property type="entry name" value="AMINOALKYLPHOSPHONATE N-ACETYLTRANSFERASE-RELATED"/>
    <property type="match status" value="1"/>
</dbReference>
<keyword evidence="5" id="KW-1185">Reference proteome</keyword>
<sequence>MNHVTVAELGTEHLDEMTRLLTMYRTRDAKHEDHLTKECRHALERLLQFPNAFGLLARFDSHAAGFLTYNWGFSTSKGLPIMRIQDLFTAPLYRRLGVGSALLRRAAALAEERGAGRMQLETDLDNAPARSLYAAEGFEWIAQKIVYMYPMQGWNS</sequence>
<feature type="domain" description="N-acetyltransferase" evidence="3">
    <location>
        <begin position="4"/>
        <end position="156"/>
    </location>
</feature>
<dbReference type="InterPro" id="IPR016181">
    <property type="entry name" value="Acyl_CoA_acyltransferase"/>
</dbReference>
<gene>
    <name evidence="4" type="ORF">SK3146_05324</name>
</gene>
<dbReference type="Pfam" id="PF00583">
    <property type="entry name" value="Acetyltransf_1"/>
    <property type="match status" value="1"/>
</dbReference>
<dbReference type="PANTHER" id="PTHR43877">
    <property type="entry name" value="AMINOALKYLPHOSPHONATE N-ACETYLTRANSFERASE-RELATED-RELATED"/>
    <property type="match status" value="1"/>
</dbReference>
<dbReference type="Gene3D" id="3.40.630.30">
    <property type="match status" value="1"/>
</dbReference>